<dbReference type="InterPro" id="IPR024651">
    <property type="entry name" value="FAD-SLDH_ssu"/>
</dbReference>
<name>A0ABW1VRE1_9GAMM</name>
<accession>A0ABW1VRE1</accession>
<protein>
    <submittedName>
        <fullName evidence="1">Sugar dehydrogenase complex small subunit</fullName>
    </submittedName>
</protein>
<dbReference type="PROSITE" id="PS51318">
    <property type="entry name" value="TAT"/>
    <property type="match status" value="1"/>
</dbReference>
<evidence type="ECO:0000313" key="2">
    <source>
        <dbReference type="Proteomes" id="UP001596215"/>
    </source>
</evidence>
<dbReference type="Pfam" id="PF12318">
    <property type="entry name" value="FAD-SLDH"/>
    <property type="match status" value="1"/>
</dbReference>
<dbReference type="RefSeq" id="WP_212708436.1">
    <property type="nucleotide sequence ID" value="NZ_BAAAFW010000060.1"/>
</dbReference>
<keyword evidence="2" id="KW-1185">Reference proteome</keyword>
<organism evidence="1 2">
    <name type="scientific">Tatumella punctata</name>
    <dbReference type="NCBI Taxonomy" id="399969"/>
    <lineage>
        <taxon>Bacteria</taxon>
        <taxon>Pseudomonadati</taxon>
        <taxon>Pseudomonadota</taxon>
        <taxon>Gammaproteobacteria</taxon>
        <taxon>Enterobacterales</taxon>
        <taxon>Erwiniaceae</taxon>
        <taxon>Tatumella</taxon>
    </lineage>
</organism>
<sequence length="173" mass="19228">MLSRRNLLKTGLYLTGFAAFTPALSRALLPSQNSDNTVFYKLSLLLTGRTQLSQLLSQRALTCLAKEDSDFPVKLTRLIQAMNAANITRADQLNGHRIMSVTETGDTVKKIISAWYLGFTGTPLPLRATDNTRFVTYTDAMMYAPTSDATVIPTYSRGQTNYWVRPPVTILTD</sequence>
<dbReference type="InterPro" id="IPR006311">
    <property type="entry name" value="TAT_signal"/>
</dbReference>
<reference evidence="2" key="1">
    <citation type="journal article" date="2019" name="Int. J. Syst. Evol. Microbiol.">
        <title>The Global Catalogue of Microorganisms (GCM) 10K type strain sequencing project: providing services to taxonomists for standard genome sequencing and annotation.</title>
        <authorList>
            <consortium name="The Broad Institute Genomics Platform"/>
            <consortium name="The Broad Institute Genome Sequencing Center for Infectious Disease"/>
            <person name="Wu L."/>
            <person name="Ma J."/>
        </authorList>
    </citation>
    <scope>NUCLEOTIDE SEQUENCE [LARGE SCALE GENOMIC DNA]</scope>
    <source>
        <strain evidence="2">CGMCC 4.1530</strain>
    </source>
</reference>
<dbReference type="Proteomes" id="UP001596215">
    <property type="component" value="Unassembled WGS sequence"/>
</dbReference>
<gene>
    <name evidence="1" type="ORF">ACFP73_09745</name>
</gene>
<evidence type="ECO:0000313" key="1">
    <source>
        <dbReference type="EMBL" id="MFC6362373.1"/>
    </source>
</evidence>
<dbReference type="EMBL" id="JBHSUC010000010">
    <property type="protein sequence ID" value="MFC6362373.1"/>
    <property type="molecule type" value="Genomic_DNA"/>
</dbReference>
<comment type="caution">
    <text evidence="1">The sequence shown here is derived from an EMBL/GenBank/DDBJ whole genome shotgun (WGS) entry which is preliminary data.</text>
</comment>
<proteinExistence type="predicted"/>